<sequence length="244" mass="27633">MAPTVYVLIKTTTTRCRLLAYVLALVARPTFSNVRDLTLANQRVLGFLLATSESIRFDLQSGHTKCIAEDIKSNSMTVGKYSVVNPNDGQPLPDSHKLTARVTSSYGNSYHYSEHVPSGHFAFVAAEAGDYMACFWAPDHKPPITLTVDLDWRTGVAAKDWSNVAKKGQVDVMELELKKLYDTALSIQEEIYYLRQREEEMQELNRTTNSRMAWLSFLSLFVCLSVAGLQLWHLKTFFEKKKLI</sequence>
<dbReference type="InterPro" id="IPR015720">
    <property type="entry name" value="Emp24-like"/>
</dbReference>
<dbReference type="Proteomes" id="UP000516437">
    <property type="component" value="Chromosome 7"/>
</dbReference>
<dbReference type="SMART" id="SM01190">
    <property type="entry name" value="EMP24_GP25L"/>
    <property type="match status" value="1"/>
</dbReference>
<evidence type="ECO:0000313" key="10">
    <source>
        <dbReference type="EMBL" id="KAB1208258.1"/>
    </source>
</evidence>
<keyword evidence="6 8" id="KW-0472">Membrane</keyword>
<keyword evidence="4" id="KW-0732">Signal</keyword>
<evidence type="ECO:0000256" key="4">
    <source>
        <dbReference type="ARBA" id="ARBA00022729"/>
    </source>
</evidence>
<name>A0A6A1V8Q5_9ROSI</name>
<keyword evidence="5 8" id="KW-1133">Transmembrane helix</keyword>
<accession>A0A6A1V8Q5</accession>
<reference evidence="10 11" key="1">
    <citation type="journal article" date="2019" name="Plant Biotechnol. J.">
        <title>The red bayberry genome and genetic basis of sex determination.</title>
        <authorList>
            <person name="Jia H.M."/>
            <person name="Jia H.J."/>
            <person name="Cai Q.L."/>
            <person name="Wang Y."/>
            <person name="Zhao H.B."/>
            <person name="Yang W.F."/>
            <person name="Wang G.Y."/>
            <person name="Li Y.H."/>
            <person name="Zhan D.L."/>
            <person name="Shen Y.T."/>
            <person name="Niu Q.F."/>
            <person name="Chang L."/>
            <person name="Qiu J."/>
            <person name="Zhao L."/>
            <person name="Xie H.B."/>
            <person name="Fu W.Y."/>
            <person name="Jin J."/>
            <person name="Li X.W."/>
            <person name="Jiao Y."/>
            <person name="Zhou C.C."/>
            <person name="Tu T."/>
            <person name="Chai C.Y."/>
            <person name="Gao J.L."/>
            <person name="Fan L.J."/>
            <person name="van de Weg E."/>
            <person name="Wang J.Y."/>
            <person name="Gao Z.S."/>
        </authorList>
    </citation>
    <scope>NUCLEOTIDE SEQUENCE [LARGE SCALE GENOMIC DNA]</scope>
    <source>
        <tissue evidence="10">Leaves</tissue>
    </source>
</reference>
<evidence type="ECO:0000256" key="6">
    <source>
        <dbReference type="ARBA" id="ARBA00023136"/>
    </source>
</evidence>
<dbReference type="Pfam" id="PF01105">
    <property type="entry name" value="EMP24_GP25L"/>
    <property type="match status" value="1"/>
</dbReference>
<dbReference type="AlphaFoldDB" id="A0A6A1V8Q5"/>
<gene>
    <name evidence="10" type="ORF">CJ030_MR7G027329</name>
</gene>
<protein>
    <submittedName>
        <fullName evidence="10">Transmembrane emp24 domain-containing protein p24delta9</fullName>
    </submittedName>
</protein>
<evidence type="ECO:0000256" key="2">
    <source>
        <dbReference type="ARBA" id="ARBA00007104"/>
    </source>
</evidence>
<evidence type="ECO:0000256" key="8">
    <source>
        <dbReference type="SAM" id="Phobius"/>
    </source>
</evidence>
<feature type="transmembrane region" description="Helical" evidence="8">
    <location>
        <begin position="212"/>
        <end position="232"/>
    </location>
</feature>
<comment type="subcellular location">
    <subcellularLocation>
        <location evidence="1 7">Membrane</location>
        <topology evidence="1 7">Single-pass type I membrane protein</topology>
    </subcellularLocation>
</comment>
<evidence type="ECO:0000256" key="7">
    <source>
        <dbReference type="RuleBase" id="RU003827"/>
    </source>
</evidence>
<evidence type="ECO:0000256" key="3">
    <source>
        <dbReference type="ARBA" id="ARBA00022692"/>
    </source>
</evidence>
<organism evidence="10 11">
    <name type="scientific">Morella rubra</name>
    <name type="common">Chinese bayberry</name>
    <dbReference type="NCBI Taxonomy" id="262757"/>
    <lineage>
        <taxon>Eukaryota</taxon>
        <taxon>Viridiplantae</taxon>
        <taxon>Streptophyta</taxon>
        <taxon>Embryophyta</taxon>
        <taxon>Tracheophyta</taxon>
        <taxon>Spermatophyta</taxon>
        <taxon>Magnoliopsida</taxon>
        <taxon>eudicotyledons</taxon>
        <taxon>Gunneridae</taxon>
        <taxon>Pentapetalae</taxon>
        <taxon>rosids</taxon>
        <taxon>fabids</taxon>
        <taxon>Fagales</taxon>
        <taxon>Myricaceae</taxon>
        <taxon>Morella</taxon>
    </lineage>
</organism>
<comment type="similarity">
    <text evidence="2 7">Belongs to the EMP24/GP25L family.</text>
</comment>
<evidence type="ECO:0000256" key="1">
    <source>
        <dbReference type="ARBA" id="ARBA00004479"/>
    </source>
</evidence>
<dbReference type="GO" id="GO:0016020">
    <property type="term" value="C:membrane"/>
    <property type="evidence" value="ECO:0007669"/>
    <property type="project" value="UniProtKB-SubCell"/>
</dbReference>
<proteinExistence type="inferred from homology"/>
<keyword evidence="11" id="KW-1185">Reference proteome</keyword>
<evidence type="ECO:0000259" key="9">
    <source>
        <dbReference type="PROSITE" id="PS50866"/>
    </source>
</evidence>
<dbReference type="PROSITE" id="PS50866">
    <property type="entry name" value="GOLD"/>
    <property type="match status" value="1"/>
</dbReference>
<evidence type="ECO:0000313" key="11">
    <source>
        <dbReference type="Proteomes" id="UP000516437"/>
    </source>
</evidence>
<dbReference type="OrthoDB" id="1929172at2759"/>
<feature type="domain" description="GOLD" evidence="9">
    <location>
        <begin position="64"/>
        <end position="179"/>
    </location>
</feature>
<keyword evidence="3 7" id="KW-0812">Transmembrane</keyword>
<dbReference type="InterPro" id="IPR009038">
    <property type="entry name" value="GOLD_dom"/>
</dbReference>
<comment type="caution">
    <text evidence="10">The sequence shown here is derived from an EMBL/GenBank/DDBJ whole genome shotgun (WGS) entry which is preliminary data.</text>
</comment>
<dbReference type="EMBL" id="RXIC02000025">
    <property type="protein sequence ID" value="KAB1208258.1"/>
    <property type="molecule type" value="Genomic_DNA"/>
</dbReference>
<dbReference type="PANTHER" id="PTHR22811">
    <property type="entry name" value="TRANSMEMBRANE EMP24 DOMAIN-CONTAINING PROTEIN"/>
    <property type="match status" value="1"/>
</dbReference>
<evidence type="ECO:0000256" key="5">
    <source>
        <dbReference type="ARBA" id="ARBA00022989"/>
    </source>
</evidence>